<dbReference type="EMBL" id="VDMD01000027">
    <property type="protein sequence ID" value="TRM59524.1"/>
    <property type="molecule type" value="Genomic_DNA"/>
</dbReference>
<name>A0A550C402_9AGAR</name>
<dbReference type="AlphaFoldDB" id="A0A550C402"/>
<evidence type="ECO:0000256" key="1">
    <source>
        <dbReference type="SAM" id="MobiDB-lite"/>
    </source>
</evidence>
<organism evidence="2 3">
    <name type="scientific">Schizophyllum amplum</name>
    <dbReference type="NCBI Taxonomy" id="97359"/>
    <lineage>
        <taxon>Eukaryota</taxon>
        <taxon>Fungi</taxon>
        <taxon>Dikarya</taxon>
        <taxon>Basidiomycota</taxon>
        <taxon>Agaricomycotina</taxon>
        <taxon>Agaricomycetes</taxon>
        <taxon>Agaricomycetidae</taxon>
        <taxon>Agaricales</taxon>
        <taxon>Schizophyllaceae</taxon>
        <taxon>Schizophyllum</taxon>
    </lineage>
</organism>
<protein>
    <submittedName>
        <fullName evidence="2">Uncharacterized protein</fullName>
    </submittedName>
</protein>
<evidence type="ECO:0000313" key="3">
    <source>
        <dbReference type="Proteomes" id="UP000320762"/>
    </source>
</evidence>
<sequence>MFPPTGLPPVSAPQQTMALLSSDVPLPATAAGPGGIAAAHTSVIPSPDVGHPNVGGRPLIYEATELISEDEIFVPQPPRRGRPLGPAPNQRYFAARIGTDPAVGSSEEELARQRNERQLLESHRTFSKYHTKLSETHSLLRSFEEAALSTSDESQVALDAQATPKKMPAKSAQGGRTRAKAPAKAKKEVRQQARKSQQQPPSREMRAKERERKKVSQVPLSKRPSTRRVSSRQTSGSGEASSSRVTTRRISQGSRAAGDEAELAIAPGASGSAADDRMETSSEGNETEPEDDGPGTPPPTQPGRHASWKGYLNLDKEAQEGLRPHLPFPPDWAREKANALKRHNTEQALL</sequence>
<evidence type="ECO:0000313" key="2">
    <source>
        <dbReference type="EMBL" id="TRM59524.1"/>
    </source>
</evidence>
<gene>
    <name evidence="2" type="ORF">BD626DRAFT_507424</name>
</gene>
<keyword evidence="3" id="KW-1185">Reference proteome</keyword>
<dbReference type="Proteomes" id="UP000320762">
    <property type="component" value="Unassembled WGS sequence"/>
</dbReference>
<proteinExistence type="predicted"/>
<reference evidence="2 3" key="1">
    <citation type="journal article" date="2019" name="New Phytol.">
        <title>Comparative genomics reveals unique wood-decay strategies and fruiting body development in the Schizophyllaceae.</title>
        <authorList>
            <person name="Almasi E."/>
            <person name="Sahu N."/>
            <person name="Krizsan K."/>
            <person name="Balint B."/>
            <person name="Kovacs G.M."/>
            <person name="Kiss B."/>
            <person name="Cseklye J."/>
            <person name="Drula E."/>
            <person name="Henrissat B."/>
            <person name="Nagy I."/>
            <person name="Chovatia M."/>
            <person name="Adam C."/>
            <person name="LaButti K."/>
            <person name="Lipzen A."/>
            <person name="Riley R."/>
            <person name="Grigoriev I.V."/>
            <person name="Nagy L.G."/>
        </authorList>
    </citation>
    <scope>NUCLEOTIDE SEQUENCE [LARGE SCALE GENOMIC DNA]</scope>
    <source>
        <strain evidence="2 3">NL-1724</strain>
    </source>
</reference>
<feature type="compositionally biased region" description="Polar residues" evidence="1">
    <location>
        <begin position="231"/>
        <end position="254"/>
    </location>
</feature>
<feature type="compositionally biased region" description="Basic and acidic residues" evidence="1">
    <location>
        <begin position="314"/>
        <end position="323"/>
    </location>
</feature>
<feature type="region of interest" description="Disordered" evidence="1">
    <location>
        <begin position="146"/>
        <end position="350"/>
    </location>
</feature>
<accession>A0A550C402</accession>
<comment type="caution">
    <text evidence="2">The sequence shown here is derived from an EMBL/GenBank/DDBJ whole genome shotgun (WGS) entry which is preliminary data.</text>
</comment>
<feature type="compositionally biased region" description="Basic and acidic residues" evidence="1">
    <location>
        <begin position="203"/>
        <end position="214"/>
    </location>
</feature>